<comment type="caution">
    <text evidence="1">The sequence shown here is derived from an EMBL/GenBank/DDBJ whole genome shotgun (WGS) entry which is preliminary data.</text>
</comment>
<dbReference type="Proteomes" id="UP000314294">
    <property type="component" value="Unassembled WGS sequence"/>
</dbReference>
<sequence>MPIQSLWLLPDLCDLGLCCPGIRKPRPSIPSGASLELFLRSLINRTDQSEKTTCAGGTLNPANPPSS</sequence>
<organism evidence="1 2">
    <name type="scientific">Liparis tanakae</name>
    <name type="common">Tanaka's snailfish</name>
    <dbReference type="NCBI Taxonomy" id="230148"/>
    <lineage>
        <taxon>Eukaryota</taxon>
        <taxon>Metazoa</taxon>
        <taxon>Chordata</taxon>
        <taxon>Craniata</taxon>
        <taxon>Vertebrata</taxon>
        <taxon>Euteleostomi</taxon>
        <taxon>Actinopterygii</taxon>
        <taxon>Neopterygii</taxon>
        <taxon>Teleostei</taxon>
        <taxon>Neoteleostei</taxon>
        <taxon>Acanthomorphata</taxon>
        <taxon>Eupercaria</taxon>
        <taxon>Perciformes</taxon>
        <taxon>Cottioidei</taxon>
        <taxon>Cottales</taxon>
        <taxon>Liparidae</taxon>
        <taxon>Liparis</taxon>
    </lineage>
</organism>
<evidence type="ECO:0000313" key="1">
    <source>
        <dbReference type="EMBL" id="TNN28942.1"/>
    </source>
</evidence>
<reference evidence="1 2" key="1">
    <citation type="submission" date="2019-03" db="EMBL/GenBank/DDBJ databases">
        <title>First draft genome of Liparis tanakae, snailfish: a comprehensive survey of snailfish specific genes.</title>
        <authorList>
            <person name="Kim W."/>
            <person name="Song I."/>
            <person name="Jeong J.-H."/>
            <person name="Kim D."/>
            <person name="Kim S."/>
            <person name="Ryu S."/>
            <person name="Song J.Y."/>
            <person name="Lee S.K."/>
        </authorList>
    </citation>
    <scope>NUCLEOTIDE SEQUENCE [LARGE SCALE GENOMIC DNA]</scope>
    <source>
        <tissue evidence="1">Muscle</tissue>
    </source>
</reference>
<keyword evidence="2" id="KW-1185">Reference proteome</keyword>
<dbReference type="AlphaFoldDB" id="A0A4Z2EKP7"/>
<proteinExistence type="predicted"/>
<gene>
    <name evidence="1" type="ORF">EYF80_060911</name>
</gene>
<name>A0A4Z2EKP7_9TELE</name>
<evidence type="ECO:0000313" key="2">
    <source>
        <dbReference type="Proteomes" id="UP000314294"/>
    </source>
</evidence>
<protein>
    <submittedName>
        <fullName evidence="1">Uncharacterized protein</fullName>
    </submittedName>
</protein>
<dbReference type="EMBL" id="SRLO01006250">
    <property type="protein sequence ID" value="TNN28942.1"/>
    <property type="molecule type" value="Genomic_DNA"/>
</dbReference>
<accession>A0A4Z2EKP7</accession>